<dbReference type="HOGENOM" id="CLU_104194_2_0_9"/>
<protein>
    <recommendedName>
        <fullName evidence="1">Dinitrogenase iron-molybdenum cofactor biosynthesis domain-containing protein</fullName>
    </recommendedName>
</protein>
<dbReference type="eggNOG" id="COG1433">
    <property type="taxonomic scope" value="Bacteria"/>
</dbReference>
<gene>
    <name evidence="2" type="ORF">CM240_0856</name>
</gene>
<sequence length="132" mass="14082">MKIAVTYNDGEIFQHFGHSNQFKIYNVIDNKILDEEVVNTNGSGHGELVTFLAKNDVSTLICGGIGGGAKAALEESGIKLYGGVKGNADKAVKALLSEKLDFNPDVSCSHHDEEHKNDGHVCGEHGCGNHSC</sequence>
<dbReference type="KEGG" id="clt:CM240_0856"/>
<evidence type="ECO:0000313" key="2">
    <source>
        <dbReference type="EMBL" id="CDM68020.1"/>
    </source>
</evidence>
<dbReference type="STRING" id="1216932.CM240_0856"/>
<feature type="domain" description="Dinitrogenase iron-molybdenum cofactor biosynthesis" evidence="1">
    <location>
        <begin position="9"/>
        <end position="96"/>
    </location>
</feature>
<keyword evidence="3" id="KW-1185">Reference proteome</keyword>
<dbReference type="Pfam" id="PF02579">
    <property type="entry name" value="Nitro_FeMo-Co"/>
    <property type="match status" value="1"/>
</dbReference>
<dbReference type="EMBL" id="HG917868">
    <property type="protein sequence ID" value="CDM68020.1"/>
    <property type="molecule type" value="Genomic_DNA"/>
</dbReference>
<dbReference type="Gene3D" id="3.30.420.130">
    <property type="entry name" value="Dinitrogenase iron-molybdenum cofactor biosynthesis domain"/>
    <property type="match status" value="1"/>
</dbReference>
<name>W6SEE5_9CLOT</name>
<dbReference type="PANTHER" id="PTHR42983:SF1">
    <property type="entry name" value="IRON-MOLYBDENUM PROTEIN"/>
    <property type="match status" value="1"/>
</dbReference>
<reference evidence="2 3" key="1">
    <citation type="submission" date="2013-11" db="EMBL/GenBank/DDBJ databases">
        <title>Complete genome sequence of Clostridum sp. M2/40.</title>
        <authorList>
            <person name="Wibberg D."/>
            <person name="Puehler A."/>
            <person name="Schlueter A."/>
        </authorList>
    </citation>
    <scope>NUCLEOTIDE SEQUENCE [LARGE SCALE GENOMIC DNA]</scope>
    <source>
        <strain evidence="3">M2/40</strain>
    </source>
</reference>
<dbReference type="OrthoDB" id="280278at2"/>
<dbReference type="PATRIC" id="fig|1216932.3.peg.843"/>
<evidence type="ECO:0000259" key="1">
    <source>
        <dbReference type="Pfam" id="PF02579"/>
    </source>
</evidence>
<dbReference type="PANTHER" id="PTHR42983">
    <property type="entry name" value="DINITROGENASE IRON-MOLYBDENUM COFACTOR PROTEIN-RELATED"/>
    <property type="match status" value="1"/>
</dbReference>
<dbReference type="Proteomes" id="UP000019426">
    <property type="component" value="Chromosome M2/40_rep1"/>
</dbReference>
<dbReference type="InterPro" id="IPR003731">
    <property type="entry name" value="Di-Nase_FeMo-co_biosynth"/>
</dbReference>
<organism evidence="2 3">
    <name type="scientific">Clostridium bornimense</name>
    <dbReference type="NCBI Taxonomy" id="1216932"/>
    <lineage>
        <taxon>Bacteria</taxon>
        <taxon>Bacillati</taxon>
        <taxon>Bacillota</taxon>
        <taxon>Clostridia</taxon>
        <taxon>Eubacteriales</taxon>
        <taxon>Clostridiaceae</taxon>
        <taxon>Clostridium</taxon>
    </lineage>
</organism>
<dbReference type="AlphaFoldDB" id="W6SEE5"/>
<dbReference type="RefSeq" id="WP_044036796.1">
    <property type="nucleotide sequence ID" value="NZ_HG917868.1"/>
</dbReference>
<dbReference type="InterPro" id="IPR036105">
    <property type="entry name" value="DiNase_FeMo-co_biosyn_sf"/>
</dbReference>
<evidence type="ECO:0000313" key="3">
    <source>
        <dbReference type="Proteomes" id="UP000019426"/>
    </source>
</evidence>
<accession>W6SEE5</accession>
<dbReference type="SUPFAM" id="SSF53146">
    <property type="entry name" value="Nitrogenase accessory factor-like"/>
    <property type="match status" value="1"/>
</dbReference>
<proteinExistence type="predicted"/>